<dbReference type="AlphaFoldDB" id="K2JDU4"/>
<dbReference type="Proteomes" id="UP000006746">
    <property type="component" value="Unassembled WGS sequence"/>
</dbReference>
<protein>
    <submittedName>
        <fullName evidence="2">Uncharacterized protein</fullName>
    </submittedName>
</protein>
<keyword evidence="3" id="KW-1185">Reference proteome</keyword>
<name>K2JDU4_9PROT</name>
<reference evidence="2 3" key="1">
    <citation type="journal article" date="2012" name="J. Bacteriol.">
        <title>Genome Sequence of Oceanibaculum indicum Type Strain P24.</title>
        <authorList>
            <person name="Lai Q."/>
            <person name="Shao Z."/>
        </authorList>
    </citation>
    <scope>NUCLEOTIDE SEQUENCE [LARGE SCALE GENOMIC DNA]</scope>
    <source>
        <strain evidence="2 3">P24</strain>
    </source>
</reference>
<evidence type="ECO:0000256" key="1">
    <source>
        <dbReference type="SAM" id="MobiDB-lite"/>
    </source>
</evidence>
<proteinExistence type="predicted"/>
<accession>K2JDU4</accession>
<sequence>MPKTPLPDRAASTTGRTPYKPRPAGSVKAATSLLVTAVGGTPVAAEHLGCSQTHVQRWTDPAEPARTMPVHRVMTLQRIAGFAPVTEFLAAEMGGVVLWLPVADGGDVARDFAALGEAASKLFADYGAALAGPESPGRVDPREAARMVPIADRLMAALAHLRGDLKVIIEGEGGGHG</sequence>
<feature type="region of interest" description="Disordered" evidence="1">
    <location>
        <begin position="1"/>
        <end position="25"/>
    </location>
</feature>
<evidence type="ECO:0000313" key="2">
    <source>
        <dbReference type="EMBL" id="EKE68714.1"/>
    </source>
</evidence>
<comment type="caution">
    <text evidence="2">The sequence shown here is derived from an EMBL/GenBank/DDBJ whole genome shotgun (WGS) entry which is preliminary data.</text>
</comment>
<organism evidence="2 3">
    <name type="scientific">Oceanibaculum indicum P24</name>
    <dbReference type="NCBI Taxonomy" id="1207063"/>
    <lineage>
        <taxon>Bacteria</taxon>
        <taxon>Pseudomonadati</taxon>
        <taxon>Pseudomonadota</taxon>
        <taxon>Alphaproteobacteria</taxon>
        <taxon>Rhodospirillales</taxon>
        <taxon>Oceanibaculaceae</taxon>
        <taxon>Oceanibaculum</taxon>
    </lineage>
</organism>
<dbReference type="RefSeq" id="WP_008946056.1">
    <property type="nucleotide sequence ID" value="NZ_AMRL01000034.1"/>
</dbReference>
<dbReference type="STRING" id="1207063.P24_17272"/>
<dbReference type="EMBL" id="AMRL01000034">
    <property type="protein sequence ID" value="EKE68714.1"/>
    <property type="molecule type" value="Genomic_DNA"/>
</dbReference>
<gene>
    <name evidence="2" type="ORF">P24_17272</name>
</gene>
<evidence type="ECO:0000313" key="3">
    <source>
        <dbReference type="Proteomes" id="UP000006746"/>
    </source>
</evidence>